<name>A0A382N568_9ZZZZ</name>
<accession>A0A382N568</accession>
<protein>
    <recommendedName>
        <fullName evidence="2">Phosphoribulokinase/uridine kinase domain-containing protein</fullName>
    </recommendedName>
</protein>
<sequence>MSKNLAESIQQQLLKITNIKFSLQYIKKNIYPIFEYINDSKKKKFLISGSQGIGKSTLSIILEKNFKIFYKKKVLCLSLDNYYLTKKERIDLSETIHPLLLTRGVPGTHDIQKLLTDIKNFNKSKYPIYTPIFNKLTDDRTKRTKELSSDVDILILEGWCCGCPPLSDKFLSTNINTLEKEKDMQQIWRNYFNKQLKEKYSTLFGYFDKLIYLKPPSFSLIINWRLKQEKMMIKNKKNKLMNKKEILEFIAHYEKVTKWMMKILPFHSDLCIIIDKNQKIIKLKYKL</sequence>
<dbReference type="Gene3D" id="3.40.50.300">
    <property type="entry name" value="P-loop containing nucleotide triphosphate hydrolases"/>
    <property type="match status" value="1"/>
</dbReference>
<dbReference type="InterPro" id="IPR027417">
    <property type="entry name" value="P-loop_NTPase"/>
</dbReference>
<dbReference type="EMBL" id="UINC01097193">
    <property type="protein sequence ID" value="SVC54701.1"/>
    <property type="molecule type" value="Genomic_DNA"/>
</dbReference>
<dbReference type="PANTHER" id="PTHR10285">
    <property type="entry name" value="URIDINE KINASE"/>
    <property type="match status" value="1"/>
</dbReference>
<dbReference type="AlphaFoldDB" id="A0A382N568"/>
<gene>
    <name evidence="1" type="ORF">METZ01_LOCUS307555</name>
</gene>
<evidence type="ECO:0008006" key="2">
    <source>
        <dbReference type="Google" id="ProtNLM"/>
    </source>
</evidence>
<reference evidence="1" key="1">
    <citation type="submission" date="2018-05" db="EMBL/GenBank/DDBJ databases">
        <authorList>
            <person name="Lanie J.A."/>
            <person name="Ng W.-L."/>
            <person name="Kazmierczak K.M."/>
            <person name="Andrzejewski T.M."/>
            <person name="Davidsen T.M."/>
            <person name="Wayne K.J."/>
            <person name="Tettelin H."/>
            <person name="Glass J.I."/>
            <person name="Rusch D."/>
            <person name="Podicherti R."/>
            <person name="Tsui H.-C.T."/>
            <person name="Winkler M.E."/>
        </authorList>
    </citation>
    <scope>NUCLEOTIDE SEQUENCE</scope>
</reference>
<evidence type="ECO:0000313" key="1">
    <source>
        <dbReference type="EMBL" id="SVC54701.1"/>
    </source>
</evidence>
<proteinExistence type="predicted"/>
<dbReference type="SUPFAM" id="SSF52540">
    <property type="entry name" value="P-loop containing nucleoside triphosphate hydrolases"/>
    <property type="match status" value="1"/>
</dbReference>
<organism evidence="1">
    <name type="scientific">marine metagenome</name>
    <dbReference type="NCBI Taxonomy" id="408172"/>
    <lineage>
        <taxon>unclassified sequences</taxon>
        <taxon>metagenomes</taxon>
        <taxon>ecological metagenomes</taxon>
    </lineage>
</organism>